<name>A0A9P4U0Z8_9PEZI</name>
<evidence type="ECO:0000313" key="1">
    <source>
        <dbReference type="EMBL" id="KAF2434134.1"/>
    </source>
</evidence>
<organism evidence="1 2">
    <name type="scientific">Tothia fuscella</name>
    <dbReference type="NCBI Taxonomy" id="1048955"/>
    <lineage>
        <taxon>Eukaryota</taxon>
        <taxon>Fungi</taxon>
        <taxon>Dikarya</taxon>
        <taxon>Ascomycota</taxon>
        <taxon>Pezizomycotina</taxon>
        <taxon>Dothideomycetes</taxon>
        <taxon>Pleosporomycetidae</taxon>
        <taxon>Venturiales</taxon>
        <taxon>Cylindrosympodiaceae</taxon>
        <taxon>Tothia</taxon>
    </lineage>
</organism>
<dbReference type="AlphaFoldDB" id="A0A9P4U0Z8"/>
<proteinExistence type="predicted"/>
<accession>A0A9P4U0Z8</accession>
<keyword evidence="2" id="KW-1185">Reference proteome</keyword>
<protein>
    <submittedName>
        <fullName evidence="1">Uncharacterized protein</fullName>
    </submittedName>
</protein>
<dbReference type="EMBL" id="MU007017">
    <property type="protein sequence ID" value="KAF2434134.1"/>
    <property type="molecule type" value="Genomic_DNA"/>
</dbReference>
<gene>
    <name evidence="1" type="ORF">EJ08DRAFT_627631</name>
</gene>
<evidence type="ECO:0000313" key="2">
    <source>
        <dbReference type="Proteomes" id="UP000800235"/>
    </source>
</evidence>
<comment type="caution">
    <text evidence="1">The sequence shown here is derived from an EMBL/GenBank/DDBJ whole genome shotgun (WGS) entry which is preliminary data.</text>
</comment>
<reference evidence="1" key="1">
    <citation type="journal article" date="2020" name="Stud. Mycol.">
        <title>101 Dothideomycetes genomes: a test case for predicting lifestyles and emergence of pathogens.</title>
        <authorList>
            <person name="Haridas S."/>
            <person name="Albert R."/>
            <person name="Binder M."/>
            <person name="Bloem J."/>
            <person name="Labutti K."/>
            <person name="Salamov A."/>
            <person name="Andreopoulos B."/>
            <person name="Baker S."/>
            <person name="Barry K."/>
            <person name="Bills G."/>
            <person name="Bluhm B."/>
            <person name="Cannon C."/>
            <person name="Castanera R."/>
            <person name="Culley D."/>
            <person name="Daum C."/>
            <person name="Ezra D."/>
            <person name="Gonzalez J."/>
            <person name="Henrissat B."/>
            <person name="Kuo A."/>
            <person name="Liang C."/>
            <person name="Lipzen A."/>
            <person name="Lutzoni F."/>
            <person name="Magnuson J."/>
            <person name="Mondo S."/>
            <person name="Nolan M."/>
            <person name="Ohm R."/>
            <person name="Pangilinan J."/>
            <person name="Park H.-J."/>
            <person name="Ramirez L."/>
            <person name="Alfaro M."/>
            <person name="Sun H."/>
            <person name="Tritt A."/>
            <person name="Yoshinaga Y."/>
            <person name="Zwiers L.-H."/>
            <person name="Turgeon B."/>
            <person name="Goodwin S."/>
            <person name="Spatafora J."/>
            <person name="Crous P."/>
            <person name="Grigoriev I."/>
        </authorList>
    </citation>
    <scope>NUCLEOTIDE SEQUENCE</scope>
    <source>
        <strain evidence="1">CBS 130266</strain>
    </source>
</reference>
<dbReference type="Proteomes" id="UP000800235">
    <property type="component" value="Unassembled WGS sequence"/>
</dbReference>
<sequence length="238" mass="25775">MTLAFHVLFLNFCIDNHGLFKMAGRIAQVNTAVVDMLRKIPTDPQDYINALKSVYEDYIKNESDLRNPDLSGGFIKSVTSWKYYCGLKHLYHLVFSGVERVAQYHPVIDFFKNLCVQVKAAKTQNDEQNLAAWFKIVKQAETPNVDVDLSALISSMQMSDSGAEKSALDGLMAAMGNMQVSTTYGEGGKARLITPEQMRMSGMGGVGAAFGPAVLRDQGGMGGAGAGYGSGPPGTQNM</sequence>